<name>A0ABS8B3J9_9ACTN</name>
<sequence length="83" mass="9419">MGLLQKLVGLPLLPAQGVLWVAQRLLDQATAEYYDPAPVLAQLTELERRLTDGEIDEETFAREEDRLIDRLVEIERFRAGEGP</sequence>
<dbReference type="InterPro" id="IPR007804">
    <property type="entry name" value="GvpG"/>
</dbReference>
<protein>
    <submittedName>
        <fullName evidence="1">Gas vesicle protein GvpG</fullName>
    </submittedName>
</protein>
<reference evidence="1 2" key="1">
    <citation type="submission" date="2021-10" db="EMBL/GenBank/DDBJ databases">
        <title>Streptomyces sp. strain SMC 277, a novel streptomycete isolated from soil.</title>
        <authorList>
            <person name="Chanama M."/>
        </authorList>
    </citation>
    <scope>NUCLEOTIDE SEQUENCE [LARGE SCALE GENOMIC DNA]</scope>
    <source>
        <strain evidence="1 2">SMC 277</strain>
    </source>
</reference>
<keyword evidence="2" id="KW-1185">Reference proteome</keyword>
<evidence type="ECO:0000313" key="1">
    <source>
        <dbReference type="EMBL" id="MCB5179203.1"/>
    </source>
</evidence>
<dbReference type="RefSeq" id="WP_226726018.1">
    <property type="nucleotide sequence ID" value="NZ_JAJAUY010000018.1"/>
</dbReference>
<evidence type="ECO:0000313" key="2">
    <source>
        <dbReference type="Proteomes" id="UP001199054"/>
    </source>
</evidence>
<comment type="caution">
    <text evidence="1">The sequence shown here is derived from an EMBL/GenBank/DDBJ whole genome shotgun (WGS) entry which is preliminary data.</text>
</comment>
<dbReference type="Proteomes" id="UP001199054">
    <property type="component" value="Unassembled WGS sequence"/>
</dbReference>
<dbReference type="Pfam" id="PF05120">
    <property type="entry name" value="GvpG"/>
    <property type="match status" value="1"/>
</dbReference>
<organism evidence="1 2">
    <name type="scientific">Streptomyces antimicrobicus</name>
    <dbReference type="NCBI Taxonomy" id="2883108"/>
    <lineage>
        <taxon>Bacteria</taxon>
        <taxon>Bacillati</taxon>
        <taxon>Actinomycetota</taxon>
        <taxon>Actinomycetes</taxon>
        <taxon>Kitasatosporales</taxon>
        <taxon>Streptomycetaceae</taxon>
        <taxon>Streptomyces</taxon>
    </lineage>
</organism>
<dbReference type="EMBL" id="JAJAUY010000018">
    <property type="protein sequence ID" value="MCB5179203.1"/>
    <property type="molecule type" value="Genomic_DNA"/>
</dbReference>
<proteinExistence type="predicted"/>
<gene>
    <name evidence="1" type="ORF">LG632_07350</name>
</gene>
<accession>A0ABS8B3J9</accession>